<sequence>MEDPAPLTTYPVNREANDDDPESLAAMFDYQAQAPSNAEWTKVDQGAYYDSVTQGQSTRVDPHSFNLDDKSADKEAVAAKELDLGSKEAGEEEYSKDEKARTLAEQQAEKELDDVDLSQLEGGGL</sequence>
<dbReference type="AlphaFoldDB" id="A0A2K2TIX6"/>
<proteinExistence type="predicted"/>
<accession>A0A2K2TIX6</accession>
<dbReference type="RefSeq" id="WP_021350046.1">
    <property type="nucleotide sequence ID" value="NZ_JAHBRU010000143.1"/>
</dbReference>
<feature type="region of interest" description="Disordered" evidence="1">
    <location>
        <begin position="1"/>
        <end position="21"/>
    </location>
</feature>
<name>A0A2K2TIX6_LIMFE</name>
<dbReference type="Proteomes" id="UP000236514">
    <property type="component" value="Unassembled WGS sequence"/>
</dbReference>
<evidence type="ECO:0000313" key="3">
    <source>
        <dbReference type="Proteomes" id="UP000236514"/>
    </source>
</evidence>
<protein>
    <submittedName>
        <fullName evidence="2">Uncharacterized protein</fullName>
    </submittedName>
</protein>
<gene>
    <name evidence="2" type="ORF">C1Y38_05615</name>
</gene>
<feature type="compositionally biased region" description="Basic and acidic residues" evidence="1">
    <location>
        <begin position="96"/>
        <end position="110"/>
    </location>
</feature>
<comment type="caution">
    <text evidence="2">The sequence shown here is derived from an EMBL/GenBank/DDBJ whole genome shotgun (WGS) entry which is preliminary data.</text>
</comment>
<reference evidence="2 3" key="1">
    <citation type="submission" date="2018-01" db="EMBL/GenBank/DDBJ databases">
        <title>Draft genome sequence of the feruloyl esterase-producing strain Lactobacillus fermentum CRL 1446, isolated from artisanal goat milk cheese.</title>
        <authorList>
            <person name="Abeijon Mukdsi M.C."/>
            <person name="Saavedra L."/>
            <person name="Gauffin Cano M.P."/>
            <person name="Hebert E.M."/>
            <person name="Medina R.B."/>
        </authorList>
    </citation>
    <scope>NUCLEOTIDE SEQUENCE [LARGE SCALE GENOMIC DNA]</scope>
    <source>
        <strain evidence="2 3">CRL 1446</strain>
    </source>
</reference>
<dbReference type="EMBL" id="POTQ01000009">
    <property type="protein sequence ID" value="PNV57950.1"/>
    <property type="molecule type" value="Genomic_DNA"/>
</dbReference>
<evidence type="ECO:0000313" key="2">
    <source>
        <dbReference type="EMBL" id="PNV57950.1"/>
    </source>
</evidence>
<evidence type="ECO:0000256" key="1">
    <source>
        <dbReference type="SAM" id="MobiDB-lite"/>
    </source>
</evidence>
<feature type="region of interest" description="Disordered" evidence="1">
    <location>
        <begin position="81"/>
        <end position="125"/>
    </location>
</feature>
<organism evidence="2 3">
    <name type="scientific">Limosilactobacillus fermentum</name>
    <name type="common">Lactobacillus fermentum</name>
    <dbReference type="NCBI Taxonomy" id="1613"/>
    <lineage>
        <taxon>Bacteria</taxon>
        <taxon>Bacillati</taxon>
        <taxon>Bacillota</taxon>
        <taxon>Bacilli</taxon>
        <taxon>Lactobacillales</taxon>
        <taxon>Lactobacillaceae</taxon>
        <taxon>Limosilactobacillus</taxon>
    </lineage>
</organism>